<evidence type="ECO:0000256" key="1">
    <source>
        <dbReference type="ARBA" id="ARBA00000085"/>
    </source>
</evidence>
<dbReference type="RefSeq" id="WP_161027229.1">
    <property type="nucleotide sequence ID" value="NZ_WWCJ01000015.1"/>
</dbReference>
<feature type="domain" description="Histidine kinase" evidence="5">
    <location>
        <begin position="165"/>
        <end position="385"/>
    </location>
</feature>
<dbReference type="SMART" id="SM00387">
    <property type="entry name" value="HATPase_c"/>
    <property type="match status" value="1"/>
</dbReference>
<dbReference type="PANTHER" id="PTHR43547:SF2">
    <property type="entry name" value="HYBRID SIGNAL TRANSDUCTION HISTIDINE KINASE C"/>
    <property type="match status" value="1"/>
</dbReference>
<evidence type="ECO:0000259" key="6">
    <source>
        <dbReference type="PROSITE" id="PS50110"/>
    </source>
</evidence>
<dbReference type="EC" id="2.7.13.3" evidence="2"/>
<dbReference type="PROSITE" id="PS50110">
    <property type="entry name" value="RESPONSE_REGULATORY"/>
    <property type="match status" value="1"/>
</dbReference>
<dbReference type="SUPFAM" id="SSF55874">
    <property type="entry name" value="ATPase domain of HSP90 chaperone/DNA topoisomerase II/histidine kinase"/>
    <property type="match status" value="1"/>
</dbReference>
<evidence type="ECO:0000256" key="2">
    <source>
        <dbReference type="ARBA" id="ARBA00012438"/>
    </source>
</evidence>
<dbReference type="SUPFAM" id="SSF52172">
    <property type="entry name" value="CheY-like"/>
    <property type="match status" value="1"/>
</dbReference>
<proteinExistence type="predicted"/>
<feature type="domain" description="Response regulatory" evidence="6">
    <location>
        <begin position="5"/>
        <end position="122"/>
    </location>
</feature>
<organism evidence="7 8">
    <name type="scientific">Pseudoduganella guangdongensis</name>
    <dbReference type="NCBI Taxonomy" id="2692179"/>
    <lineage>
        <taxon>Bacteria</taxon>
        <taxon>Pseudomonadati</taxon>
        <taxon>Pseudomonadota</taxon>
        <taxon>Betaproteobacteria</taxon>
        <taxon>Burkholderiales</taxon>
        <taxon>Oxalobacteraceae</taxon>
        <taxon>Telluria group</taxon>
        <taxon>Pseudoduganella</taxon>
    </lineage>
</organism>
<evidence type="ECO:0000313" key="7">
    <source>
        <dbReference type="EMBL" id="MYN04269.1"/>
    </source>
</evidence>
<dbReference type="SMART" id="SM00448">
    <property type="entry name" value="REC"/>
    <property type="match status" value="1"/>
</dbReference>
<dbReference type="InterPro" id="IPR004358">
    <property type="entry name" value="Sig_transdc_His_kin-like_C"/>
</dbReference>
<dbReference type="GO" id="GO:0000155">
    <property type="term" value="F:phosphorelay sensor kinase activity"/>
    <property type="evidence" value="ECO:0007669"/>
    <property type="project" value="InterPro"/>
</dbReference>
<keyword evidence="8" id="KW-1185">Reference proteome</keyword>
<name>A0A6N9HLP2_9BURK</name>
<dbReference type="PANTHER" id="PTHR43547">
    <property type="entry name" value="TWO-COMPONENT HISTIDINE KINASE"/>
    <property type="match status" value="1"/>
</dbReference>
<dbReference type="InterPro" id="IPR036890">
    <property type="entry name" value="HATPase_C_sf"/>
</dbReference>
<dbReference type="InterPro" id="IPR011006">
    <property type="entry name" value="CheY-like_superfamily"/>
</dbReference>
<dbReference type="Proteomes" id="UP000448575">
    <property type="component" value="Unassembled WGS sequence"/>
</dbReference>
<dbReference type="InterPro" id="IPR001789">
    <property type="entry name" value="Sig_transdc_resp-reg_receiver"/>
</dbReference>
<evidence type="ECO:0000256" key="4">
    <source>
        <dbReference type="PROSITE-ProRule" id="PRU00169"/>
    </source>
</evidence>
<dbReference type="Gene3D" id="3.40.50.2300">
    <property type="match status" value="1"/>
</dbReference>
<sequence>METTNVLLVDDLPENLRALSALVRADDRVIYQARNGDEALALLLEREFALAIIDVQMPGLDGFQLAELMRGTGKTRHIPIVFVSAAGKELNYAFKGYEAGAVDFLHKPLDADAVKSKVNVFVGLYKQQQEVRQIVAQRDATVRELDAVRQELEYALKVRDQFMSMVAHELRTPLNTLYLEAQMRKLQLERGNMDHFAPAQLERMVARDMRQIHAMVRLIDDMLDVSRIRSGKLSIRPGRVHLEALLQRVVGDLSHQASDMHGELRLTIVQPVAGCWDEFRVEQVIVNLITNALRYGGGKPVEVRLHADSANARIDVIDQGDGIPEDVLPKIFEPFERGQADKVPAGLGLGLYISRQLAEAHNGTLTVRSKPHEGSTFTFTLPREQELSTLGSGRKVDISQENVHFSS</sequence>
<gene>
    <name evidence="7" type="ORF">GTP41_19435</name>
</gene>
<dbReference type="CDD" id="cd00082">
    <property type="entry name" value="HisKA"/>
    <property type="match status" value="1"/>
</dbReference>
<dbReference type="Gene3D" id="3.30.565.10">
    <property type="entry name" value="Histidine kinase-like ATPase, C-terminal domain"/>
    <property type="match status" value="1"/>
</dbReference>
<feature type="modified residue" description="4-aspartylphosphate" evidence="4">
    <location>
        <position position="54"/>
    </location>
</feature>
<dbReference type="CDD" id="cd00075">
    <property type="entry name" value="HATPase"/>
    <property type="match status" value="1"/>
</dbReference>
<reference evidence="7 8" key="1">
    <citation type="submission" date="2019-12" db="EMBL/GenBank/DDBJ databases">
        <title>Novel species isolated from a subtropical stream in China.</title>
        <authorList>
            <person name="Lu H."/>
        </authorList>
    </citation>
    <scope>NUCLEOTIDE SEQUENCE [LARGE SCALE GENOMIC DNA]</scope>
    <source>
        <strain evidence="7 8">DS3</strain>
    </source>
</reference>
<dbReference type="InterPro" id="IPR003661">
    <property type="entry name" value="HisK_dim/P_dom"/>
</dbReference>
<keyword evidence="3 4" id="KW-0597">Phosphoprotein</keyword>
<evidence type="ECO:0000313" key="8">
    <source>
        <dbReference type="Proteomes" id="UP000448575"/>
    </source>
</evidence>
<dbReference type="Gene3D" id="1.10.287.130">
    <property type="match status" value="1"/>
</dbReference>
<dbReference type="InterPro" id="IPR003594">
    <property type="entry name" value="HATPase_dom"/>
</dbReference>
<dbReference type="SMART" id="SM00388">
    <property type="entry name" value="HisKA"/>
    <property type="match status" value="1"/>
</dbReference>
<dbReference type="Pfam" id="PF00072">
    <property type="entry name" value="Response_reg"/>
    <property type="match status" value="1"/>
</dbReference>
<comment type="caution">
    <text evidence="7">The sequence shown here is derived from an EMBL/GenBank/DDBJ whole genome shotgun (WGS) entry which is preliminary data.</text>
</comment>
<dbReference type="Pfam" id="PF00512">
    <property type="entry name" value="HisKA"/>
    <property type="match status" value="1"/>
</dbReference>
<evidence type="ECO:0000259" key="5">
    <source>
        <dbReference type="PROSITE" id="PS50109"/>
    </source>
</evidence>
<evidence type="ECO:0000256" key="3">
    <source>
        <dbReference type="ARBA" id="ARBA00022553"/>
    </source>
</evidence>
<dbReference type="PROSITE" id="PS50109">
    <property type="entry name" value="HIS_KIN"/>
    <property type="match status" value="1"/>
</dbReference>
<dbReference type="AlphaFoldDB" id="A0A6N9HLP2"/>
<dbReference type="Pfam" id="PF02518">
    <property type="entry name" value="HATPase_c"/>
    <property type="match status" value="1"/>
</dbReference>
<dbReference type="InterPro" id="IPR005467">
    <property type="entry name" value="His_kinase_dom"/>
</dbReference>
<comment type="catalytic activity">
    <reaction evidence="1">
        <text>ATP + protein L-histidine = ADP + protein N-phospho-L-histidine.</text>
        <dbReference type="EC" id="2.7.13.3"/>
    </reaction>
</comment>
<dbReference type="EMBL" id="WWCJ01000015">
    <property type="protein sequence ID" value="MYN04269.1"/>
    <property type="molecule type" value="Genomic_DNA"/>
</dbReference>
<dbReference type="PRINTS" id="PR00344">
    <property type="entry name" value="BCTRLSENSOR"/>
</dbReference>
<protein>
    <recommendedName>
        <fullName evidence="2">histidine kinase</fullName>
        <ecNumber evidence="2">2.7.13.3</ecNumber>
    </recommendedName>
</protein>
<accession>A0A6N9HLP2</accession>